<keyword evidence="3 7" id="KW-0732">Signal</keyword>
<feature type="signal peptide" evidence="7">
    <location>
        <begin position="1"/>
        <end position="23"/>
    </location>
</feature>
<dbReference type="InterPro" id="IPR018950">
    <property type="entry name" value="DiS-bond_isomerase_DsbC/G_N"/>
</dbReference>
<dbReference type="GO" id="GO:0042597">
    <property type="term" value="C:periplasmic space"/>
    <property type="evidence" value="ECO:0007669"/>
    <property type="project" value="UniProtKB-SubCell"/>
</dbReference>
<keyword evidence="11" id="KW-1185">Reference proteome</keyword>
<dbReference type="InterPro" id="IPR036249">
    <property type="entry name" value="Thioredoxin-like_sf"/>
</dbReference>
<dbReference type="InterPro" id="IPR012336">
    <property type="entry name" value="Thioredoxin-like_fold"/>
</dbReference>
<dbReference type="PANTHER" id="PTHR35272">
    <property type="entry name" value="THIOL:DISULFIDE INTERCHANGE PROTEIN DSBC-RELATED"/>
    <property type="match status" value="1"/>
</dbReference>
<organism evidence="10 11">
    <name type="scientific">Cocleimonas flava</name>
    <dbReference type="NCBI Taxonomy" id="634765"/>
    <lineage>
        <taxon>Bacteria</taxon>
        <taxon>Pseudomonadati</taxon>
        <taxon>Pseudomonadota</taxon>
        <taxon>Gammaproteobacteria</taxon>
        <taxon>Thiotrichales</taxon>
        <taxon>Thiotrichaceae</taxon>
        <taxon>Cocleimonas</taxon>
    </lineage>
</organism>
<protein>
    <recommendedName>
        <fullName evidence="7">Thiol:disulfide interchange protein</fullName>
    </recommendedName>
</protein>
<keyword evidence="5" id="KW-1015">Disulfide bond</keyword>
<proteinExistence type="inferred from homology"/>
<evidence type="ECO:0000256" key="4">
    <source>
        <dbReference type="ARBA" id="ARBA00022764"/>
    </source>
</evidence>
<dbReference type="Pfam" id="PF13098">
    <property type="entry name" value="Thioredoxin_2"/>
    <property type="match status" value="1"/>
</dbReference>
<dbReference type="SUPFAM" id="SSF54423">
    <property type="entry name" value="DsbC/DsbG N-terminal domain-like"/>
    <property type="match status" value="1"/>
</dbReference>
<dbReference type="InterPro" id="IPR051470">
    <property type="entry name" value="Thiol:disulfide_interchange"/>
</dbReference>
<comment type="caution">
    <text evidence="10">The sequence shown here is derived from an EMBL/GenBank/DDBJ whole genome shotgun (WGS) entry which is preliminary data.</text>
</comment>
<name>A0A4R1F859_9GAMM</name>
<comment type="function">
    <text evidence="7">Required for disulfide bond formation in some periplasmic proteins. Acts by transferring its disulfide bond to other proteins and is reduced in the process.</text>
</comment>
<dbReference type="Pfam" id="PF10411">
    <property type="entry name" value="DsbC_N"/>
    <property type="match status" value="1"/>
</dbReference>
<evidence type="ECO:0000256" key="5">
    <source>
        <dbReference type="ARBA" id="ARBA00023157"/>
    </source>
</evidence>
<evidence type="ECO:0000256" key="2">
    <source>
        <dbReference type="ARBA" id="ARBA00009813"/>
    </source>
</evidence>
<dbReference type="CDD" id="cd03020">
    <property type="entry name" value="DsbA_DsbC_DsbG"/>
    <property type="match status" value="1"/>
</dbReference>
<evidence type="ECO:0000259" key="8">
    <source>
        <dbReference type="Pfam" id="PF10411"/>
    </source>
</evidence>
<dbReference type="EMBL" id="SMFQ01000003">
    <property type="protein sequence ID" value="TCJ86891.1"/>
    <property type="molecule type" value="Genomic_DNA"/>
</dbReference>
<feature type="domain" description="Thioredoxin-like fold" evidence="9">
    <location>
        <begin position="120"/>
        <end position="243"/>
    </location>
</feature>
<feature type="domain" description="Disulphide bond isomerase DsbC/G N-terminal" evidence="8">
    <location>
        <begin position="33"/>
        <end position="97"/>
    </location>
</feature>
<dbReference type="RefSeq" id="WP_131905219.1">
    <property type="nucleotide sequence ID" value="NZ_BAAAFU010000004.1"/>
</dbReference>
<dbReference type="InterPro" id="IPR009094">
    <property type="entry name" value="DiS-bond_isomerase_DsbC/G_N_sf"/>
</dbReference>
<dbReference type="OrthoDB" id="12976at2"/>
<sequence length="247" mass="27262">MIKKIILATSLFFLASSMTPALAKVESTNADTAQAITELKQKLKTRFKSEPSSIKESLLPNVFEVMYGTEVIYVSSDGKYFLAGDMINLDTRENLSEVAKQSVRKDIIDRQDNKPVTFKAKNEKHVLKVFTDIDCPYCAKLHREVPELNAKGITVEYLMFPRAGIGSGSFKKAVSMWCADDQLQAMTDAKERKPIAEKTCDNPIEAQYTLGQEVGVTGTPALVTESGRLIPGYMPADRLAAALDADK</sequence>
<evidence type="ECO:0000256" key="1">
    <source>
        <dbReference type="ARBA" id="ARBA00004418"/>
    </source>
</evidence>
<dbReference type="InterPro" id="IPR033954">
    <property type="entry name" value="DiS-bond_Isoase_DsbC/G"/>
</dbReference>
<evidence type="ECO:0000256" key="6">
    <source>
        <dbReference type="ARBA" id="ARBA00023284"/>
    </source>
</evidence>
<dbReference type="PANTHER" id="PTHR35272:SF3">
    <property type="entry name" value="THIOL:DISULFIDE INTERCHANGE PROTEIN DSBC"/>
    <property type="match status" value="1"/>
</dbReference>
<evidence type="ECO:0000256" key="7">
    <source>
        <dbReference type="RuleBase" id="RU364038"/>
    </source>
</evidence>
<dbReference type="Gene3D" id="3.40.30.10">
    <property type="entry name" value="Glutaredoxin"/>
    <property type="match status" value="1"/>
</dbReference>
<keyword evidence="4 7" id="KW-0574">Periplasm</keyword>
<dbReference type="Proteomes" id="UP000294887">
    <property type="component" value="Unassembled WGS sequence"/>
</dbReference>
<dbReference type="Gene3D" id="3.10.450.70">
    <property type="entry name" value="Disulphide bond isomerase, DsbC/G, N-terminal"/>
    <property type="match status" value="1"/>
</dbReference>
<gene>
    <name evidence="10" type="ORF">EV695_1390</name>
</gene>
<evidence type="ECO:0000256" key="3">
    <source>
        <dbReference type="ARBA" id="ARBA00022729"/>
    </source>
</evidence>
<keyword evidence="6 7" id="KW-0676">Redox-active center</keyword>
<feature type="chain" id="PRO_5021035596" description="Thiol:disulfide interchange protein" evidence="7">
    <location>
        <begin position="24"/>
        <end position="247"/>
    </location>
</feature>
<evidence type="ECO:0000259" key="9">
    <source>
        <dbReference type="Pfam" id="PF13098"/>
    </source>
</evidence>
<evidence type="ECO:0000313" key="11">
    <source>
        <dbReference type="Proteomes" id="UP000294887"/>
    </source>
</evidence>
<accession>A0A4R1F859</accession>
<reference evidence="10 11" key="1">
    <citation type="submission" date="2019-03" db="EMBL/GenBank/DDBJ databases">
        <title>Genomic Encyclopedia of Type Strains, Phase IV (KMG-IV): sequencing the most valuable type-strain genomes for metagenomic binning, comparative biology and taxonomic classification.</title>
        <authorList>
            <person name="Goeker M."/>
        </authorList>
    </citation>
    <scope>NUCLEOTIDE SEQUENCE [LARGE SCALE GENOMIC DNA]</scope>
    <source>
        <strain evidence="10 11">DSM 24830</strain>
    </source>
</reference>
<evidence type="ECO:0000313" key="10">
    <source>
        <dbReference type="EMBL" id="TCJ86891.1"/>
    </source>
</evidence>
<dbReference type="AlphaFoldDB" id="A0A4R1F859"/>
<comment type="similarity">
    <text evidence="2 7">Belongs to the thioredoxin family. DsbC subfamily.</text>
</comment>
<comment type="subcellular location">
    <subcellularLocation>
        <location evidence="1 7">Periplasm</location>
    </subcellularLocation>
</comment>
<dbReference type="SUPFAM" id="SSF52833">
    <property type="entry name" value="Thioredoxin-like"/>
    <property type="match status" value="1"/>
</dbReference>